<dbReference type="EMBL" id="CP003229">
    <property type="protein sequence ID" value="AEW98332.1"/>
    <property type="molecule type" value="Genomic_DNA"/>
</dbReference>
<dbReference type="Proteomes" id="UP000007842">
    <property type="component" value="Plasmid pSCATT"/>
</dbReference>
<name>G8XE69_STREN</name>
<evidence type="ECO:0000313" key="2">
    <source>
        <dbReference type="EMBL" id="AEW98332.1"/>
    </source>
</evidence>
<accession>G8XE69</accession>
<sequence>MFRRLCRTLPGNTTVAWHGRPGKARSTLVTPAPPWPSRGCDLEHR</sequence>
<organism evidence="2 3">
    <name type="scientific">Streptantibioticus cattleyicolor (strain ATCC 35852 / DSM 46488 / JCM 4925 / NBRC 14057 / NRRL 8057)</name>
    <name type="common">Streptomyces cattleya</name>
    <dbReference type="NCBI Taxonomy" id="1003195"/>
    <lineage>
        <taxon>Bacteria</taxon>
        <taxon>Bacillati</taxon>
        <taxon>Actinomycetota</taxon>
        <taxon>Actinomycetes</taxon>
        <taxon>Kitasatosporales</taxon>
        <taxon>Streptomycetaceae</taxon>
        <taxon>Streptantibioticus</taxon>
    </lineage>
</organism>
<dbReference type="AlphaFoldDB" id="G8XE69"/>
<keyword evidence="3" id="KW-1185">Reference proteome</keyword>
<dbReference type="PATRIC" id="fig|1003195.29.peg.5939"/>
<protein>
    <submittedName>
        <fullName evidence="2">Uncharacterized protein</fullName>
    </submittedName>
</protein>
<evidence type="ECO:0000256" key="1">
    <source>
        <dbReference type="SAM" id="MobiDB-lite"/>
    </source>
</evidence>
<geneLocation type="plasmid" evidence="2 3">
    <name>pSCATT</name>
</geneLocation>
<feature type="region of interest" description="Disordered" evidence="1">
    <location>
        <begin position="17"/>
        <end position="45"/>
    </location>
</feature>
<gene>
    <name evidence="2" type="ordered locus">SCATT_p01390</name>
</gene>
<evidence type="ECO:0000313" key="3">
    <source>
        <dbReference type="Proteomes" id="UP000007842"/>
    </source>
</evidence>
<reference evidence="3" key="1">
    <citation type="submission" date="2011-12" db="EMBL/GenBank/DDBJ databases">
        <title>Complete genome sequence of Streptomyces cattleya strain DSM 46488.</title>
        <authorList>
            <person name="Ou H.-Y."/>
            <person name="Li P."/>
            <person name="Zhao C."/>
            <person name="O'Hagan D."/>
            <person name="Deng Z."/>
        </authorList>
    </citation>
    <scope>NUCLEOTIDE SEQUENCE [LARGE SCALE GENOMIC DNA]</scope>
    <source>
        <strain evidence="3">ATCC 35852 / DSM 46488 / JCM 4925 / NBRC 14057 / NRRL 8057</strain>
        <plasmid evidence="3">Plasmid pSCATT</plasmid>
    </source>
</reference>
<keyword evidence="2" id="KW-0614">Plasmid</keyword>
<dbReference type="KEGG" id="scy:SCATT_p01390"/>
<proteinExistence type="predicted"/>
<dbReference type="HOGENOM" id="CLU_3205673_0_0_11"/>